<dbReference type="VEuPathDB" id="FungiDB:EYZ11_004260"/>
<dbReference type="Proteomes" id="UP000308092">
    <property type="component" value="Unassembled WGS sequence"/>
</dbReference>
<dbReference type="AlphaFoldDB" id="A0A4S3JND9"/>
<evidence type="ECO:0000313" key="4">
    <source>
        <dbReference type="Proteomes" id="UP000324241"/>
    </source>
</evidence>
<accession>A0A4S3JND9</accession>
<reference evidence="1 4" key="2">
    <citation type="submission" date="2019-08" db="EMBL/GenBank/DDBJ databases">
        <title>The genome sequence of a newly discovered highly antifungal drug resistant Aspergillus species, Aspergillus tanneri NIH 1004.</title>
        <authorList>
            <person name="Mounaud S."/>
            <person name="Singh I."/>
            <person name="Joardar V."/>
            <person name="Pakala S."/>
            <person name="Pakala S."/>
            <person name="Venepally P."/>
            <person name="Chung J.K."/>
            <person name="Losada L."/>
            <person name="Nierman W.C."/>
        </authorList>
    </citation>
    <scope>NUCLEOTIDE SEQUENCE [LARGE SCALE GENOMIC DNA]</scope>
    <source>
        <strain evidence="1 4">NIH1004</strain>
    </source>
</reference>
<keyword evidence="3" id="KW-1185">Reference proteome</keyword>
<evidence type="ECO:0000313" key="3">
    <source>
        <dbReference type="Proteomes" id="UP000308092"/>
    </source>
</evidence>
<organism evidence="2 3">
    <name type="scientific">Aspergillus tanneri</name>
    <dbReference type="NCBI Taxonomy" id="1220188"/>
    <lineage>
        <taxon>Eukaryota</taxon>
        <taxon>Fungi</taxon>
        <taxon>Dikarya</taxon>
        <taxon>Ascomycota</taxon>
        <taxon>Pezizomycotina</taxon>
        <taxon>Eurotiomycetes</taxon>
        <taxon>Eurotiomycetidae</taxon>
        <taxon>Eurotiales</taxon>
        <taxon>Aspergillaceae</taxon>
        <taxon>Aspergillus</taxon>
        <taxon>Aspergillus subgen. Circumdati</taxon>
    </lineage>
</organism>
<protein>
    <submittedName>
        <fullName evidence="2">Uncharacterized protein</fullName>
    </submittedName>
</protein>
<reference evidence="2 3" key="1">
    <citation type="submission" date="2019-03" db="EMBL/GenBank/DDBJ databases">
        <title>The genome sequence of a newly discovered highly antifungal drug resistant Aspergillus species, Aspergillus tanneri NIH 1004.</title>
        <authorList>
            <person name="Mounaud S."/>
            <person name="Singh I."/>
            <person name="Joardar V."/>
            <person name="Pakala S."/>
            <person name="Pakala S."/>
            <person name="Venepally P."/>
            <person name="Hoover J."/>
            <person name="Nierman W."/>
            <person name="Chung J."/>
            <person name="Losada L."/>
        </authorList>
    </citation>
    <scope>NUCLEOTIDE SEQUENCE [LARGE SCALE GENOMIC DNA]</scope>
    <source>
        <strain evidence="2 3">NIH1004</strain>
    </source>
</reference>
<dbReference type="STRING" id="1220188.A0A4S3JND9"/>
<dbReference type="RefSeq" id="XP_033421342.1">
    <property type="nucleotide sequence ID" value="XM_033575487.1"/>
</dbReference>
<dbReference type="OrthoDB" id="245563at2759"/>
<evidence type="ECO:0000313" key="1">
    <source>
        <dbReference type="EMBL" id="KAA8641980.1"/>
    </source>
</evidence>
<dbReference type="GeneID" id="54333620"/>
<gene>
    <name evidence="1" type="ORF">ATNIH1004_010919</name>
    <name evidence="2" type="ORF">EYZ11_004260</name>
</gene>
<dbReference type="EMBL" id="QUQM01000008">
    <property type="protein sequence ID" value="KAA8641980.1"/>
    <property type="molecule type" value="Genomic_DNA"/>
</dbReference>
<evidence type="ECO:0000313" key="2">
    <source>
        <dbReference type="EMBL" id="THC96267.1"/>
    </source>
</evidence>
<dbReference type="Proteomes" id="UP000324241">
    <property type="component" value="Unassembled WGS sequence"/>
</dbReference>
<comment type="caution">
    <text evidence="2">The sequence shown here is derived from an EMBL/GenBank/DDBJ whole genome shotgun (WGS) entry which is preliminary data.</text>
</comment>
<sequence>MNDFTKLFKKSFGLPWKNGGYHQTTFTFNPSPYSMKVLHIKDSRPNEKFFVSVPKAKVASLVFGPSSVDESQTAVVGAKIGSGFLVYVGDVNPEEGSNKVILTLYGL</sequence>
<proteinExistence type="predicted"/>
<name>A0A4S3JND9_9EURO</name>
<dbReference type="EMBL" id="SOSA01000121">
    <property type="protein sequence ID" value="THC96267.1"/>
    <property type="molecule type" value="Genomic_DNA"/>
</dbReference>